<dbReference type="Pfam" id="PF12796">
    <property type="entry name" value="Ank_2"/>
    <property type="match status" value="2"/>
</dbReference>
<gene>
    <name evidence="16" type="primary">Caskin2</name>
    <name evidence="16" type="ORF">CDAR_22651</name>
</gene>
<evidence type="ECO:0000313" key="16">
    <source>
        <dbReference type="EMBL" id="GIY27183.1"/>
    </source>
</evidence>
<dbReference type="PROSITE" id="PS50297">
    <property type="entry name" value="ANK_REP_REGION"/>
    <property type="match status" value="5"/>
</dbReference>
<dbReference type="Gene3D" id="1.25.40.20">
    <property type="entry name" value="Ankyrin repeat-containing domain"/>
    <property type="match status" value="3"/>
</dbReference>
<dbReference type="SUPFAM" id="SSF50044">
    <property type="entry name" value="SH3-domain"/>
    <property type="match status" value="1"/>
</dbReference>
<dbReference type="GO" id="GO:0090729">
    <property type="term" value="F:toxin activity"/>
    <property type="evidence" value="ECO:0007669"/>
    <property type="project" value="UniProtKB-KW"/>
</dbReference>
<dbReference type="InterPro" id="IPR001452">
    <property type="entry name" value="SH3_domain"/>
</dbReference>
<dbReference type="Proteomes" id="UP001054837">
    <property type="component" value="Unassembled WGS sequence"/>
</dbReference>
<dbReference type="PROSITE" id="PS50088">
    <property type="entry name" value="ANK_REPEAT"/>
    <property type="match status" value="5"/>
</dbReference>
<dbReference type="EMBL" id="BPLQ01007033">
    <property type="protein sequence ID" value="GIY27183.1"/>
    <property type="molecule type" value="Genomic_DNA"/>
</dbReference>
<evidence type="ECO:0000256" key="3">
    <source>
        <dbReference type="ARBA" id="ARBA00022443"/>
    </source>
</evidence>
<evidence type="ECO:0000256" key="11">
    <source>
        <dbReference type="ARBA" id="ARBA00023043"/>
    </source>
</evidence>
<evidence type="ECO:0000256" key="12">
    <source>
        <dbReference type="ARBA" id="ARBA00023298"/>
    </source>
</evidence>
<keyword evidence="12" id="KW-1053">Target membrane</keyword>
<dbReference type="PROSITE" id="PS50002">
    <property type="entry name" value="SH3"/>
    <property type="match status" value="1"/>
</dbReference>
<evidence type="ECO:0000256" key="8">
    <source>
        <dbReference type="ARBA" id="ARBA00022699"/>
    </source>
</evidence>
<protein>
    <submittedName>
        <fullName evidence="16">Caskin-2</fullName>
    </submittedName>
</protein>
<dbReference type="AlphaFoldDB" id="A0AAV4S560"/>
<dbReference type="SUPFAM" id="SSF48403">
    <property type="entry name" value="Ankyrin repeat"/>
    <property type="match status" value="1"/>
</dbReference>
<keyword evidence="5" id="KW-0964">Secreted</keyword>
<dbReference type="InterPro" id="IPR036028">
    <property type="entry name" value="SH3-like_dom_sf"/>
</dbReference>
<dbReference type="GO" id="GO:0005576">
    <property type="term" value="C:extracellular region"/>
    <property type="evidence" value="ECO:0007669"/>
    <property type="project" value="UniProtKB-SubCell"/>
</dbReference>
<dbReference type="GO" id="GO:0006887">
    <property type="term" value="P:exocytosis"/>
    <property type="evidence" value="ECO:0007669"/>
    <property type="project" value="UniProtKB-KW"/>
</dbReference>
<feature type="repeat" description="ANK" evidence="13">
    <location>
        <begin position="23"/>
        <end position="55"/>
    </location>
</feature>
<dbReference type="GO" id="GO:0044231">
    <property type="term" value="C:host cell presynaptic membrane"/>
    <property type="evidence" value="ECO:0007669"/>
    <property type="project" value="UniProtKB-KW"/>
</dbReference>
<dbReference type="GO" id="GO:0044218">
    <property type="term" value="C:other organism cell membrane"/>
    <property type="evidence" value="ECO:0007669"/>
    <property type="project" value="UniProtKB-KW"/>
</dbReference>
<keyword evidence="8" id="KW-0528">Neurotoxin</keyword>
<comment type="subcellular location">
    <subcellularLocation>
        <location evidence="2">Secreted</location>
    </subcellularLocation>
    <subcellularLocation>
        <location evidence="1">Target cell membrane</location>
    </subcellularLocation>
</comment>
<reference evidence="16 17" key="1">
    <citation type="submission" date="2021-06" db="EMBL/GenBank/DDBJ databases">
        <title>Caerostris darwini draft genome.</title>
        <authorList>
            <person name="Kono N."/>
            <person name="Arakawa K."/>
        </authorList>
    </citation>
    <scope>NUCLEOTIDE SEQUENCE [LARGE SCALE GENOMIC DNA]</scope>
</reference>
<dbReference type="Gene3D" id="2.30.30.40">
    <property type="entry name" value="SH3 Domains"/>
    <property type="match status" value="1"/>
</dbReference>
<evidence type="ECO:0000256" key="7">
    <source>
        <dbReference type="ARBA" id="ARBA00022656"/>
    </source>
</evidence>
<keyword evidence="17" id="KW-1185">Reference proteome</keyword>
<comment type="caution">
    <text evidence="16">The sequence shown here is derived from an EMBL/GenBank/DDBJ whole genome shotgun (WGS) entry which is preliminary data.</text>
</comment>
<evidence type="ECO:0000256" key="4">
    <source>
        <dbReference type="ARBA" id="ARBA00022483"/>
    </source>
</evidence>
<feature type="domain" description="SH3" evidence="15">
    <location>
        <begin position="258"/>
        <end position="323"/>
    </location>
</feature>
<evidence type="ECO:0000256" key="6">
    <source>
        <dbReference type="ARBA" id="ARBA00022537"/>
    </source>
</evidence>
<keyword evidence="6" id="KW-1052">Target cell membrane</keyword>
<dbReference type="PRINTS" id="PR01415">
    <property type="entry name" value="ANKYRIN"/>
</dbReference>
<name>A0AAV4S560_9ARAC</name>
<dbReference type="SMART" id="SM00326">
    <property type="entry name" value="SH3"/>
    <property type="match status" value="1"/>
</dbReference>
<keyword evidence="11 13" id="KW-0040">ANK repeat</keyword>
<evidence type="ECO:0000256" key="2">
    <source>
        <dbReference type="ARBA" id="ARBA00004613"/>
    </source>
</evidence>
<keyword evidence="7" id="KW-0800">Toxin</keyword>
<dbReference type="PANTHER" id="PTHR24174">
    <property type="entry name" value="ANKYRIN REPEAT AND STERILE ALPHA MOTIF DOMAIN-CONTAINING PROTEIN 1"/>
    <property type="match status" value="1"/>
</dbReference>
<dbReference type="InterPro" id="IPR036770">
    <property type="entry name" value="Ankyrin_rpt-contain_sf"/>
</dbReference>
<evidence type="ECO:0000256" key="5">
    <source>
        <dbReference type="ARBA" id="ARBA00022525"/>
    </source>
</evidence>
<feature type="repeat" description="ANK" evidence="13">
    <location>
        <begin position="197"/>
        <end position="229"/>
    </location>
</feature>
<evidence type="ECO:0000259" key="15">
    <source>
        <dbReference type="PROSITE" id="PS50002"/>
    </source>
</evidence>
<proteinExistence type="predicted"/>
<evidence type="ECO:0000256" key="1">
    <source>
        <dbReference type="ARBA" id="ARBA00004175"/>
    </source>
</evidence>
<organism evidence="16 17">
    <name type="scientific">Caerostris darwini</name>
    <dbReference type="NCBI Taxonomy" id="1538125"/>
    <lineage>
        <taxon>Eukaryota</taxon>
        <taxon>Metazoa</taxon>
        <taxon>Ecdysozoa</taxon>
        <taxon>Arthropoda</taxon>
        <taxon>Chelicerata</taxon>
        <taxon>Arachnida</taxon>
        <taxon>Araneae</taxon>
        <taxon>Araneomorphae</taxon>
        <taxon>Entelegynae</taxon>
        <taxon>Araneoidea</taxon>
        <taxon>Araneidae</taxon>
        <taxon>Caerostris</taxon>
    </lineage>
</organism>
<dbReference type="SMART" id="SM00248">
    <property type="entry name" value="ANK"/>
    <property type="match status" value="6"/>
</dbReference>
<keyword evidence="10" id="KW-0638">Presynaptic neurotoxin</keyword>
<dbReference type="InterPro" id="IPR033635">
    <property type="entry name" value="ANKS1/Caskin"/>
</dbReference>
<evidence type="ECO:0000256" key="13">
    <source>
        <dbReference type="PROSITE-ProRule" id="PRU00023"/>
    </source>
</evidence>
<keyword evidence="4" id="KW-0268">Exocytosis</keyword>
<sequence length="438" mass="48797">MPVLGFELLGSTRRLNVNAQDCDGISSLHQAALMCNVPIIQLLLDAGAQVDIKDNKGMRPLHYAAWQGKPEPVAILLQYNASVNEQANKGETPLHLACQHGHVLVTNLLLKYHSNVLIRNKDHKSPLDLACEFGRYEVVNMLLQHQSTRCRSLLTENPQDTADNDRTTCLHLAARNGHVDVIRLLLNAGIDINRSTLRGTALHEAAMHGKLDVVRMLIESGVDVNKPNSYDQTALDIVRSFTTCHAEKEMKHLLKEIINAVQGRAIRDFDDATDPHALPLKEGQQVTVLEQRVDGRWRGIVFHPNYTSSSGYFPASAIQLLDRPGKRNKNCFVGSVAKPKCFSELVRLQVGYHPSSIPKKSTRPYRLTGVDQIGLVTLDRPVSFLFANFDPKRDLLRFATTGYCLHAALFPLSHLFRAANTRVAVTQVFNLNSILMVC</sequence>
<dbReference type="PANTHER" id="PTHR24174:SF16">
    <property type="entry name" value="CASKIN-2"/>
    <property type="match status" value="1"/>
</dbReference>
<keyword evidence="12" id="KW-0472">Membrane</keyword>
<feature type="repeat" description="ANK" evidence="13">
    <location>
        <begin position="56"/>
        <end position="88"/>
    </location>
</feature>
<evidence type="ECO:0000313" key="17">
    <source>
        <dbReference type="Proteomes" id="UP001054837"/>
    </source>
</evidence>
<evidence type="ECO:0000256" key="9">
    <source>
        <dbReference type="ARBA" id="ARBA00022737"/>
    </source>
</evidence>
<keyword evidence="9" id="KW-0677">Repeat</keyword>
<dbReference type="Pfam" id="PF13637">
    <property type="entry name" value="Ank_4"/>
    <property type="match status" value="1"/>
</dbReference>
<feature type="repeat" description="ANK" evidence="13">
    <location>
        <begin position="89"/>
        <end position="121"/>
    </location>
</feature>
<feature type="repeat" description="ANK" evidence="13">
    <location>
        <begin position="165"/>
        <end position="197"/>
    </location>
</feature>
<evidence type="ECO:0000256" key="10">
    <source>
        <dbReference type="ARBA" id="ARBA00023028"/>
    </source>
</evidence>
<accession>A0AAV4S560</accession>
<keyword evidence="3 14" id="KW-0728">SH3 domain</keyword>
<evidence type="ECO:0000256" key="14">
    <source>
        <dbReference type="PROSITE-ProRule" id="PRU00192"/>
    </source>
</evidence>
<dbReference type="Pfam" id="PF07653">
    <property type="entry name" value="SH3_2"/>
    <property type="match status" value="1"/>
</dbReference>
<dbReference type="InterPro" id="IPR002110">
    <property type="entry name" value="Ankyrin_rpt"/>
</dbReference>